<dbReference type="InterPro" id="IPR008278">
    <property type="entry name" value="4-PPantetheinyl_Trfase_dom"/>
</dbReference>
<reference evidence="2" key="1">
    <citation type="journal article" date="2021" name="Genes Genomics">
        <title>Comparative genomic analysis of Mycoplasma anatis strains.</title>
        <authorList>
            <person name="Zhou Q."/>
            <person name="Mai K."/>
            <person name="Yang D."/>
            <person name="Liu J."/>
            <person name="Yan Z."/>
            <person name="Luo C."/>
            <person name="Tan Y."/>
            <person name="Cao S."/>
            <person name="Zhou Q."/>
            <person name="Chen L."/>
            <person name="Chen F."/>
        </authorList>
    </citation>
    <scope>NUCLEOTIDE SEQUENCE</scope>
    <source>
        <strain evidence="2">DP07</strain>
    </source>
</reference>
<dbReference type="GO" id="GO:0000287">
    <property type="term" value="F:magnesium ion binding"/>
    <property type="evidence" value="ECO:0007669"/>
    <property type="project" value="InterPro"/>
</dbReference>
<evidence type="ECO:0000313" key="3">
    <source>
        <dbReference type="Proteomes" id="UP000746160"/>
    </source>
</evidence>
<evidence type="ECO:0000313" key="2">
    <source>
        <dbReference type="EMBL" id="MBW0602944.1"/>
    </source>
</evidence>
<accession>A0A9Q3LBN9</accession>
<comment type="caution">
    <text evidence="2">The sequence shown here is derived from an EMBL/GenBank/DDBJ whole genome shotgun (WGS) entry which is preliminary data.</text>
</comment>
<dbReference type="Proteomes" id="UP000746160">
    <property type="component" value="Unassembled WGS sequence"/>
</dbReference>
<dbReference type="GO" id="GO:0008897">
    <property type="term" value="F:holo-[acyl-carrier-protein] synthase activity"/>
    <property type="evidence" value="ECO:0007669"/>
    <property type="project" value="InterPro"/>
</dbReference>
<dbReference type="RefSeq" id="WP_218675046.1">
    <property type="nucleotide sequence ID" value="NZ_CP054878.1"/>
</dbReference>
<organism evidence="2 3">
    <name type="scientific">Mycoplasmopsis anatis</name>
    <dbReference type="NCBI Taxonomy" id="171279"/>
    <lineage>
        <taxon>Bacteria</taxon>
        <taxon>Bacillati</taxon>
        <taxon>Mycoplasmatota</taxon>
        <taxon>Mycoplasmoidales</taxon>
        <taxon>Metamycoplasmataceae</taxon>
        <taxon>Mycoplasmopsis</taxon>
    </lineage>
</organism>
<dbReference type="AlphaFoldDB" id="A0A9Q3LBN9"/>
<dbReference type="EMBL" id="JABZFG010000013">
    <property type="protein sequence ID" value="MBW0602944.1"/>
    <property type="molecule type" value="Genomic_DNA"/>
</dbReference>
<gene>
    <name evidence="2" type="ORF">MADP07_00684</name>
</gene>
<dbReference type="NCBIfam" id="TIGR00556">
    <property type="entry name" value="pantethn_trn"/>
    <property type="match status" value="1"/>
</dbReference>
<dbReference type="Pfam" id="PF01648">
    <property type="entry name" value="ACPS"/>
    <property type="match status" value="1"/>
</dbReference>
<sequence>MIGVDIVKISRFINNHEKIANRILSVDELIEYQKISEIKKKVKYVAVHWAIKEAIFKSDNSYSTFNKINITKEKSTYKHDKFHISTSDDGDNLVAFVIRKG</sequence>
<name>A0A9Q3LBN9_9BACT</name>
<evidence type="ECO:0000259" key="1">
    <source>
        <dbReference type="Pfam" id="PF01648"/>
    </source>
</evidence>
<proteinExistence type="predicted"/>
<dbReference type="InterPro" id="IPR004568">
    <property type="entry name" value="Ppantetheine-prot_Trfase_dom"/>
</dbReference>
<feature type="domain" description="4'-phosphopantetheinyl transferase" evidence="1">
    <location>
        <begin position="2"/>
        <end position="60"/>
    </location>
</feature>
<protein>
    <recommendedName>
        <fullName evidence="1">4'-phosphopantetheinyl transferase domain-containing protein</fullName>
    </recommendedName>
</protein>
<dbReference type="GO" id="GO:0006633">
    <property type="term" value="P:fatty acid biosynthetic process"/>
    <property type="evidence" value="ECO:0007669"/>
    <property type="project" value="InterPro"/>
</dbReference>